<dbReference type="RefSeq" id="WP_147315508.1">
    <property type="nucleotide sequence ID" value="NZ_BONB01000035.1"/>
</dbReference>
<reference evidence="2 3" key="1">
    <citation type="submission" date="2018-08" db="EMBL/GenBank/DDBJ databases">
        <title>Sequencing the genomes of 1000 actinobacteria strains.</title>
        <authorList>
            <person name="Klenk H.-P."/>
        </authorList>
    </citation>
    <scope>NUCLEOTIDE SEQUENCE [LARGE SCALE GENOMIC DNA]</scope>
    <source>
        <strain evidence="2 3">DSM 44099</strain>
    </source>
</reference>
<feature type="signal peptide" evidence="1">
    <location>
        <begin position="1"/>
        <end position="23"/>
    </location>
</feature>
<keyword evidence="3" id="KW-1185">Reference proteome</keyword>
<gene>
    <name evidence="2" type="ORF">DFJ67_3062</name>
</gene>
<evidence type="ECO:0008006" key="4">
    <source>
        <dbReference type="Google" id="ProtNLM"/>
    </source>
</evidence>
<evidence type="ECO:0000256" key="1">
    <source>
        <dbReference type="SAM" id="SignalP"/>
    </source>
</evidence>
<protein>
    <recommendedName>
        <fullName evidence="4">Lipoprotein LprG</fullName>
    </recommendedName>
</protein>
<comment type="caution">
    <text evidence="2">The sequence shown here is derived from an EMBL/GenBank/DDBJ whole genome shotgun (WGS) entry which is preliminary data.</text>
</comment>
<sequence length="257" mass="26557">MRKRVLATVSTAVLIGLAGCGQASDSAAGGNPAPAATTTVPADPVARLKAATKEIEAGNYRFEFKNGPMSGKGYVHKPTNGTKLDMAFDDPQLKATAELRVVDSATLARLTVGGQAIAGGGKWLKLDTAKIADNELMAYIADADVPGAGQILATATDVVEKNGALTGMVDLAKPQGIPALDEETLDQVSRSINRVPFSATLDEQGRLAKLVLDLVGPSAGHLSTIDFSYTDYGNATPDAAPAAAETIDAPADFYDQI</sequence>
<dbReference type="AlphaFoldDB" id="A0A3D9ZIL6"/>
<accession>A0A3D9ZIL6</accession>
<evidence type="ECO:0000313" key="3">
    <source>
        <dbReference type="Proteomes" id="UP000256913"/>
    </source>
</evidence>
<dbReference type="OrthoDB" id="3359779at2"/>
<dbReference type="Proteomes" id="UP000256913">
    <property type="component" value="Unassembled WGS sequence"/>
</dbReference>
<feature type="chain" id="PRO_5017583145" description="Lipoprotein LprG" evidence="1">
    <location>
        <begin position="24"/>
        <end position="257"/>
    </location>
</feature>
<dbReference type="PROSITE" id="PS51257">
    <property type="entry name" value="PROKAR_LIPOPROTEIN"/>
    <property type="match status" value="1"/>
</dbReference>
<organism evidence="2 3">
    <name type="scientific">Asanoa ferruginea</name>
    <dbReference type="NCBI Taxonomy" id="53367"/>
    <lineage>
        <taxon>Bacteria</taxon>
        <taxon>Bacillati</taxon>
        <taxon>Actinomycetota</taxon>
        <taxon>Actinomycetes</taxon>
        <taxon>Micromonosporales</taxon>
        <taxon>Micromonosporaceae</taxon>
        <taxon>Asanoa</taxon>
    </lineage>
</organism>
<evidence type="ECO:0000313" key="2">
    <source>
        <dbReference type="EMBL" id="REF97067.1"/>
    </source>
</evidence>
<dbReference type="EMBL" id="QUMQ01000001">
    <property type="protein sequence ID" value="REF97067.1"/>
    <property type="molecule type" value="Genomic_DNA"/>
</dbReference>
<proteinExistence type="predicted"/>
<keyword evidence="1" id="KW-0732">Signal</keyword>
<name>A0A3D9ZIL6_9ACTN</name>